<dbReference type="InterPro" id="IPR010179">
    <property type="entry name" value="CRISPR-assoc_prot_Cse3"/>
</dbReference>
<accession>A0A918B862</accession>
<dbReference type="EMBL" id="BMSV01000024">
    <property type="protein sequence ID" value="GGQ34037.1"/>
    <property type="molecule type" value="Genomic_DNA"/>
</dbReference>
<organism evidence="2 3">
    <name type="scientific">Streptomyces roseolilacinus</name>
    <dbReference type="NCBI Taxonomy" id="66904"/>
    <lineage>
        <taxon>Bacteria</taxon>
        <taxon>Bacillati</taxon>
        <taxon>Actinomycetota</taxon>
        <taxon>Actinomycetes</taxon>
        <taxon>Kitasatosporales</taxon>
        <taxon>Streptomycetaceae</taxon>
        <taxon>Streptomyces</taxon>
    </lineage>
</organism>
<dbReference type="Pfam" id="PF08798">
    <property type="entry name" value="CRISPR_assoc"/>
    <property type="match status" value="1"/>
</dbReference>
<name>A0A918B862_9ACTN</name>
<comment type="caution">
    <text evidence="2">The sequence shown here is derived from an EMBL/GenBank/DDBJ whole genome shotgun (WGS) entry which is preliminary data.</text>
</comment>
<dbReference type="RefSeq" id="WP_189538346.1">
    <property type="nucleotide sequence ID" value="NZ_BMSV01000024.1"/>
</dbReference>
<reference evidence="2" key="1">
    <citation type="journal article" date="2014" name="Int. J. Syst. Evol. Microbiol.">
        <title>Complete genome sequence of Corynebacterium casei LMG S-19264T (=DSM 44701T), isolated from a smear-ripened cheese.</title>
        <authorList>
            <consortium name="US DOE Joint Genome Institute (JGI-PGF)"/>
            <person name="Walter F."/>
            <person name="Albersmeier A."/>
            <person name="Kalinowski J."/>
            <person name="Ruckert C."/>
        </authorList>
    </citation>
    <scope>NUCLEOTIDE SEQUENCE</scope>
    <source>
        <strain evidence="2">JCM 4335</strain>
    </source>
</reference>
<dbReference type="NCBIfam" id="TIGR01907">
    <property type="entry name" value="casE_Cse3"/>
    <property type="match status" value="1"/>
</dbReference>
<protein>
    <submittedName>
        <fullName evidence="2">Type I-E CRISPR-associated protein Cas6/Cse3/CasE</fullName>
    </submittedName>
</protein>
<dbReference type="SUPFAM" id="SSF117987">
    <property type="entry name" value="CRISPR-associated protein"/>
    <property type="match status" value="2"/>
</dbReference>
<dbReference type="Gene3D" id="3.30.70.1210">
    <property type="entry name" value="Crispr-associated protein, domain 2"/>
    <property type="match status" value="1"/>
</dbReference>
<dbReference type="Gene3D" id="3.30.70.1200">
    <property type="entry name" value="Crispr-associated protein, domain 1"/>
    <property type="match status" value="1"/>
</dbReference>
<gene>
    <name evidence="2" type="ORF">GCM10010249_60500</name>
</gene>
<dbReference type="Proteomes" id="UP000654123">
    <property type="component" value="Unassembled WGS sequence"/>
</dbReference>
<feature type="region of interest" description="Disordered" evidence="1">
    <location>
        <begin position="111"/>
        <end position="142"/>
    </location>
</feature>
<evidence type="ECO:0000313" key="2">
    <source>
        <dbReference type="EMBL" id="GGQ34037.1"/>
    </source>
</evidence>
<proteinExistence type="predicted"/>
<sequence>MPYLSKIALNPRRRTAVSLLSSPHRLHAAVLAGLAVQPVTERVLWRMENNTPHRAEILVLTESRPSWHHLVDEAGWPGADGATPLIADYTPLLERIALGKEFGFRLTANPVQTIPRPTKPSEQQNARLKAHAQQPDAADRRPRGFRVAHRTAAQQLNWLLTRTERHGFTIPEAPLDTPAPGIEADGPLTAGPAVSIVNRDILRFTKHQGGPRVTLSTATFEGRLRVTDPDALRTALLTGIGPAKGYGQGLLTLAPVKAQTAVPRA</sequence>
<dbReference type="AlphaFoldDB" id="A0A918B862"/>
<dbReference type="CDD" id="cd09727">
    <property type="entry name" value="Cas6_I-E"/>
    <property type="match status" value="1"/>
</dbReference>
<reference evidence="2" key="2">
    <citation type="submission" date="2020-09" db="EMBL/GenBank/DDBJ databases">
        <authorList>
            <person name="Sun Q."/>
            <person name="Ohkuma M."/>
        </authorList>
    </citation>
    <scope>NUCLEOTIDE SEQUENCE</scope>
    <source>
        <strain evidence="2">JCM 4335</strain>
    </source>
</reference>
<keyword evidence="3" id="KW-1185">Reference proteome</keyword>
<evidence type="ECO:0000256" key="1">
    <source>
        <dbReference type="SAM" id="MobiDB-lite"/>
    </source>
</evidence>
<dbReference type="SMART" id="SM01101">
    <property type="entry name" value="CRISPR_assoc"/>
    <property type="match status" value="1"/>
</dbReference>
<evidence type="ECO:0000313" key="3">
    <source>
        <dbReference type="Proteomes" id="UP000654123"/>
    </source>
</evidence>